<evidence type="ECO:0000313" key="2">
    <source>
        <dbReference type="Proteomes" id="UP000061569"/>
    </source>
</evidence>
<dbReference type="PATRIC" id="fig|69.6.peg.42"/>
<dbReference type="RefSeq" id="WP_057945746.1">
    <property type="nucleotide sequence ID" value="NZ_CP067396.1"/>
</dbReference>
<accession>A0A0S2DA25</accession>
<organism evidence="1 2">
    <name type="scientific">Lysobacter enzymogenes</name>
    <dbReference type="NCBI Taxonomy" id="69"/>
    <lineage>
        <taxon>Bacteria</taxon>
        <taxon>Pseudomonadati</taxon>
        <taxon>Pseudomonadota</taxon>
        <taxon>Gammaproteobacteria</taxon>
        <taxon>Lysobacterales</taxon>
        <taxon>Lysobacteraceae</taxon>
        <taxon>Lysobacter</taxon>
    </lineage>
</organism>
<reference evidence="1 2" key="1">
    <citation type="submission" date="2015-11" db="EMBL/GenBank/DDBJ databases">
        <title>Genome sequences of Lysobacter enzymogenes strain C3 and Lysobacter antibioticus ATCC 29479.</title>
        <authorList>
            <person name="Kobayashi D.Y."/>
        </authorList>
    </citation>
    <scope>NUCLEOTIDE SEQUENCE [LARGE SCALE GENOMIC DNA]</scope>
    <source>
        <strain evidence="1 2">C3</strain>
    </source>
</reference>
<name>A0A0S2DA25_LYSEN</name>
<evidence type="ECO:0000313" key="1">
    <source>
        <dbReference type="EMBL" id="ALN55394.1"/>
    </source>
</evidence>
<sequence>MNVWVQLAIWLVSYFVSAAARPKPPQPKPAAFGDFQFPQATEGTPQAVIFGDVWISDWMVLGVGQYRTQAIKQKGGKK</sequence>
<dbReference type="OrthoDB" id="6906816at2"/>
<gene>
    <name evidence="1" type="ORF">GLE_0035</name>
</gene>
<proteinExistence type="predicted"/>
<dbReference type="Proteomes" id="UP000061569">
    <property type="component" value="Chromosome"/>
</dbReference>
<protein>
    <submittedName>
        <fullName evidence="1">Uncharacterized protein</fullName>
    </submittedName>
</protein>
<dbReference type="AlphaFoldDB" id="A0A0S2DA25"/>
<dbReference type="EMBL" id="CP013140">
    <property type="protein sequence ID" value="ALN55394.1"/>
    <property type="molecule type" value="Genomic_DNA"/>
</dbReference>
<dbReference type="STRING" id="69.GLE_0035"/>
<dbReference type="KEGG" id="lez:GLE_0035"/>